<dbReference type="GO" id="GO:0043953">
    <property type="term" value="P:protein transport by the Tat complex"/>
    <property type="evidence" value="ECO:0007669"/>
    <property type="project" value="TreeGrafter"/>
</dbReference>
<dbReference type="AlphaFoldDB" id="A0A6J5Z7Q9"/>
<keyword evidence="3 5" id="KW-1133">Transmembrane helix</keyword>
<dbReference type="Pfam" id="PF00902">
    <property type="entry name" value="TatC"/>
    <property type="match status" value="1"/>
</dbReference>
<evidence type="ECO:0000256" key="1">
    <source>
        <dbReference type="ARBA" id="ARBA00004141"/>
    </source>
</evidence>
<feature type="transmembrane region" description="Helical" evidence="5">
    <location>
        <begin position="296"/>
        <end position="319"/>
    </location>
</feature>
<feature type="transmembrane region" description="Helical" evidence="5">
    <location>
        <begin position="150"/>
        <end position="176"/>
    </location>
</feature>
<evidence type="ECO:0000256" key="4">
    <source>
        <dbReference type="ARBA" id="ARBA00023136"/>
    </source>
</evidence>
<dbReference type="PANTHER" id="PTHR30371">
    <property type="entry name" value="SEC-INDEPENDENT PROTEIN TRANSLOCASE PROTEIN TATC"/>
    <property type="match status" value="1"/>
</dbReference>
<dbReference type="NCBIfam" id="TIGR00945">
    <property type="entry name" value="tatC"/>
    <property type="match status" value="1"/>
</dbReference>
<dbReference type="EMBL" id="CAFBPX010000008">
    <property type="protein sequence ID" value="CAB5028364.1"/>
    <property type="molecule type" value="Genomic_DNA"/>
</dbReference>
<dbReference type="PANTHER" id="PTHR30371:SF0">
    <property type="entry name" value="SEC-INDEPENDENT PROTEIN TRANSLOCASE PROTEIN TATC, CHLOROPLASTIC-RELATED"/>
    <property type="match status" value="1"/>
</dbReference>
<accession>A0A6J5Z7Q9</accession>
<dbReference type="GO" id="GO:0065002">
    <property type="term" value="P:intracellular protein transmembrane transport"/>
    <property type="evidence" value="ECO:0007669"/>
    <property type="project" value="TreeGrafter"/>
</dbReference>
<sequence length="363" mass="39531">MPAVRPIGHEERISIVDHLDELRSRLIVCIIILAGCFSVCYWQNHAILQIVNQPLADAQRSGGQDSLQQGQRFDTALGVVLRQLTPALASTRQSLDSLAAEPGVSAAAKLEAARASAQLAKASAATALATKVVPTDRGRRPLTLGVAEPFVATFTVAAYAALLLALPFILWQIYAFVLPAFDPKERKLVIPMMALIPVLFAAGVLFGYYGALPRAVNFLQNYNSGEFDIQIQARDYYRFVVLFLALMGLVFQIPVGVLVLTRTGVVDAKTLWKRQGYVILGISVVAAVATPTPDPVTMLVTMLPLILLYELSIGLAYIFRPRSGTIASRWEDWWDEDDEQEVLAADIAGEDGADAEHDQTPVS</sequence>
<evidence type="ECO:0000256" key="5">
    <source>
        <dbReference type="SAM" id="Phobius"/>
    </source>
</evidence>
<keyword evidence="2 5" id="KW-0812">Transmembrane</keyword>
<evidence type="ECO:0000313" key="6">
    <source>
        <dbReference type="EMBL" id="CAB4337498.1"/>
    </source>
</evidence>
<feature type="transmembrane region" description="Helical" evidence="5">
    <location>
        <begin position="188"/>
        <end position="209"/>
    </location>
</feature>
<dbReference type="GO" id="GO:0033281">
    <property type="term" value="C:TAT protein transport complex"/>
    <property type="evidence" value="ECO:0007669"/>
    <property type="project" value="TreeGrafter"/>
</dbReference>
<dbReference type="GO" id="GO:0009977">
    <property type="term" value="F:proton motive force dependent protein transmembrane transporter activity"/>
    <property type="evidence" value="ECO:0007669"/>
    <property type="project" value="TreeGrafter"/>
</dbReference>
<gene>
    <name evidence="6" type="ORF">UFOPK3522_00301</name>
    <name evidence="7" type="ORF">UFOPK4175_00090</name>
</gene>
<evidence type="ECO:0000256" key="3">
    <source>
        <dbReference type="ARBA" id="ARBA00022989"/>
    </source>
</evidence>
<dbReference type="HAMAP" id="MF_00902">
    <property type="entry name" value="TatC"/>
    <property type="match status" value="1"/>
</dbReference>
<name>A0A6J5Z7Q9_9ZZZZ</name>
<proteinExistence type="inferred from homology"/>
<evidence type="ECO:0000313" key="7">
    <source>
        <dbReference type="EMBL" id="CAB5028364.1"/>
    </source>
</evidence>
<dbReference type="InterPro" id="IPR002033">
    <property type="entry name" value="TatC"/>
</dbReference>
<evidence type="ECO:0000256" key="2">
    <source>
        <dbReference type="ARBA" id="ARBA00022692"/>
    </source>
</evidence>
<feature type="transmembrane region" description="Helical" evidence="5">
    <location>
        <begin position="236"/>
        <end position="260"/>
    </location>
</feature>
<comment type="subcellular location">
    <subcellularLocation>
        <location evidence="1">Membrane</location>
        <topology evidence="1">Multi-pass membrane protein</topology>
    </subcellularLocation>
</comment>
<dbReference type="EMBL" id="CAESAO010000014">
    <property type="protein sequence ID" value="CAB4337498.1"/>
    <property type="molecule type" value="Genomic_DNA"/>
</dbReference>
<protein>
    <submittedName>
        <fullName evidence="6">Unannotated protein</fullName>
    </submittedName>
</protein>
<keyword evidence="4 5" id="KW-0472">Membrane</keyword>
<reference evidence="6" key="1">
    <citation type="submission" date="2020-05" db="EMBL/GenBank/DDBJ databases">
        <authorList>
            <person name="Chiriac C."/>
            <person name="Salcher M."/>
            <person name="Ghai R."/>
            <person name="Kavagutti S V."/>
        </authorList>
    </citation>
    <scope>NUCLEOTIDE SEQUENCE</scope>
</reference>
<organism evidence="6">
    <name type="scientific">freshwater metagenome</name>
    <dbReference type="NCBI Taxonomy" id="449393"/>
    <lineage>
        <taxon>unclassified sequences</taxon>
        <taxon>metagenomes</taxon>
        <taxon>ecological metagenomes</taxon>
    </lineage>
</organism>
<feature type="transmembrane region" description="Helical" evidence="5">
    <location>
        <begin position="26"/>
        <end position="44"/>
    </location>
</feature>